<evidence type="ECO:0000313" key="2">
    <source>
        <dbReference type="Proteomes" id="UP000824469"/>
    </source>
</evidence>
<dbReference type="AlphaFoldDB" id="A0AA38KZ58"/>
<reference evidence="1 2" key="1">
    <citation type="journal article" date="2021" name="Nat. Plants">
        <title>The Taxus genome provides insights into paclitaxel biosynthesis.</title>
        <authorList>
            <person name="Xiong X."/>
            <person name="Gou J."/>
            <person name="Liao Q."/>
            <person name="Li Y."/>
            <person name="Zhou Q."/>
            <person name="Bi G."/>
            <person name="Li C."/>
            <person name="Du R."/>
            <person name="Wang X."/>
            <person name="Sun T."/>
            <person name="Guo L."/>
            <person name="Liang H."/>
            <person name="Lu P."/>
            <person name="Wu Y."/>
            <person name="Zhang Z."/>
            <person name="Ro D.K."/>
            <person name="Shang Y."/>
            <person name="Huang S."/>
            <person name="Yan J."/>
        </authorList>
    </citation>
    <scope>NUCLEOTIDE SEQUENCE [LARGE SCALE GENOMIC DNA]</scope>
    <source>
        <strain evidence="1">Ta-2019</strain>
    </source>
</reference>
<gene>
    <name evidence="1" type="ORF">KI387_025869</name>
</gene>
<organism evidence="1 2">
    <name type="scientific">Taxus chinensis</name>
    <name type="common">Chinese yew</name>
    <name type="synonym">Taxus wallichiana var. chinensis</name>
    <dbReference type="NCBI Taxonomy" id="29808"/>
    <lineage>
        <taxon>Eukaryota</taxon>
        <taxon>Viridiplantae</taxon>
        <taxon>Streptophyta</taxon>
        <taxon>Embryophyta</taxon>
        <taxon>Tracheophyta</taxon>
        <taxon>Spermatophyta</taxon>
        <taxon>Pinopsida</taxon>
        <taxon>Pinidae</taxon>
        <taxon>Conifers II</taxon>
        <taxon>Cupressales</taxon>
        <taxon>Taxaceae</taxon>
        <taxon>Taxus</taxon>
    </lineage>
</organism>
<sequence>TNKKASMGDPFEVLLSGGLSTLSHSWEPYFTLNTRGLTRFEDNILPWNSSVHHEFHFTIQVWYACSLSQVNGCAGNMGRAAGETTLSAGLQLVHLSLTSPNLRHQRVHIGEVEVDVRSASEKDVVFDFVLHKPADYLLGRGSAMHSASQEYGASMRDLLGSSYASRIDADVGLLGSRGAAGSAAS</sequence>
<feature type="non-terminal residue" evidence="1">
    <location>
        <position position="1"/>
    </location>
</feature>
<protein>
    <submittedName>
        <fullName evidence="1">Uncharacterized protein</fullName>
    </submittedName>
</protein>
<comment type="caution">
    <text evidence="1">The sequence shown here is derived from an EMBL/GenBank/DDBJ whole genome shotgun (WGS) entry which is preliminary data.</text>
</comment>
<keyword evidence="2" id="KW-1185">Reference proteome</keyword>
<evidence type="ECO:0000313" key="1">
    <source>
        <dbReference type="EMBL" id="KAH9310834.1"/>
    </source>
</evidence>
<accession>A0AA38KZ58</accession>
<proteinExistence type="predicted"/>
<name>A0AA38KZ58_TAXCH</name>
<dbReference type="Proteomes" id="UP000824469">
    <property type="component" value="Unassembled WGS sequence"/>
</dbReference>
<dbReference type="EMBL" id="JAHRHJ020000006">
    <property type="protein sequence ID" value="KAH9310834.1"/>
    <property type="molecule type" value="Genomic_DNA"/>
</dbReference>